<name>A0A2J6QZK9_HYAVF</name>
<dbReference type="GO" id="GO:0004497">
    <property type="term" value="F:monooxygenase activity"/>
    <property type="evidence" value="ECO:0007669"/>
    <property type="project" value="InterPro"/>
</dbReference>
<dbReference type="SUPFAM" id="SSF48264">
    <property type="entry name" value="Cytochrome P450"/>
    <property type="match status" value="1"/>
</dbReference>
<keyword evidence="2" id="KW-0408">Iron</keyword>
<keyword evidence="5" id="KW-1185">Reference proteome</keyword>
<dbReference type="PRINTS" id="PR00385">
    <property type="entry name" value="P450"/>
</dbReference>
<dbReference type="InterPro" id="IPR036396">
    <property type="entry name" value="Cyt_P450_sf"/>
</dbReference>
<keyword evidence="3" id="KW-0472">Membrane</keyword>
<dbReference type="PRINTS" id="PR00463">
    <property type="entry name" value="EP450I"/>
</dbReference>
<dbReference type="Gene3D" id="1.10.630.10">
    <property type="entry name" value="Cytochrome P450"/>
    <property type="match status" value="1"/>
</dbReference>
<evidence type="ECO:0000313" key="4">
    <source>
        <dbReference type="EMBL" id="PMD31700.1"/>
    </source>
</evidence>
<dbReference type="EMBL" id="KZ613961">
    <property type="protein sequence ID" value="PMD31700.1"/>
    <property type="molecule type" value="Genomic_DNA"/>
</dbReference>
<dbReference type="InterPro" id="IPR002401">
    <property type="entry name" value="Cyt_P450_E_grp-I"/>
</dbReference>
<evidence type="ECO:0000256" key="2">
    <source>
        <dbReference type="PIRSR" id="PIRSR602401-1"/>
    </source>
</evidence>
<dbReference type="GO" id="GO:0016705">
    <property type="term" value="F:oxidoreductase activity, acting on paired donors, with incorporation or reduction of molecular oxygen"/>
    <property type="evidence" value="ECO:0007669"/>
    <property type="project" value="InterPro"/>
</dbReference>
<dbReference type="InterPro" id="IPR050121">
    <property type="entry name" value="Cytochrome_P450_monoxygenase"/>
</dbReference>
<protein>
    <submittedName>
        <fullName evidence="4">Cytochrome P450</fullName>
    </submittedName>
</protein>
<dbReference type="InterPro" id="IPR001128">
    <property type="entry name" value="Cyt_P450"/>
</dbReference>
<feature type="binding site" description="axial binding residue" evidence="2">
    <location>
        <position position="488"/>
    </location>
    <ligand>
        <name>heme</name>
        <dbReference type="ChEBI" id="CHEBI:30413"/>
    </ligand>
    <ligandPart>
        <name>Fe</name>
        <dbReference type="ChEBI" id="CHEBI:18248"/>
    </ligandPart>
</feature>
<dbReference type="AlphaFoldDB" id="A0A2J6QZK9"/>
<dbReference type="Proteomes" id="UP000235786">
    <property type="component" value="Unassembled WGS sequence"/>
</dbReference>
<organism evidence="4 5">
    <name type="scientific">Hyaloscypha variabilis (strain UAMH 11265 / GT02V1 / F)</name>
    <name type="common">Meliniomyces variabilis</name>
    <dbReference type="NCBI Taxonomy" id="1149755"/>
    <lineage>
        <taxon>Eukaryota</taxon>
        <taxon>Fungi</taxon>
        <taxon>Dikarya</taxon>
        <taxon>Ascomycota</taxon>
        <taxon>Pezizomycotina</taxon>
        <taxon>Leotiomycetes</taxon>
        <taxon>Helotiales</taxon>
        <taxon>Hyaloscyphaceae</taxon>
        <taxon>Hyaloscypha</taxon>
        <taxon>Hyaloscypha variabilis</taxon>
    </lineage>
</organism>
<dbReference type="PANTHER" id="PTHR24305">
    <property type="entry name" value="CYTOCHROME P450"/>
    <property type="match status" value="1"/>
</dbReference>
<evidence type="ECO:0000256" key="1">
    <source>
        <dbReference type="ARBA" id="ARBA00010617"/>
    </source>
</evidence>
<dbReference type="OrthoDB" id="1470350at2759"/>
<dbReference type="STRING" id="1149755.A0A2J6QZK9"/>
<dbReference type="CDD" id="cd11070">
    <property type="entry name" value="CYP56-like"/>
    <property type="match status" value="1"/>
</dbReference>
<evidence type="ECO:0000256" key="3">
    <source>
        <dbReference type="SAM" id="Phobius"/>
    </source>
</evidence>
<dbReference type="PANTHER" id="PTHR24305:SF166">
    <property type="entry name" value="CYTOCHROME P450 12A4, MITOCHONDRIAL-RELATED"/>
    <property type="match status" value="1"/>
</dbReference>
<keyword evidence="2" id="KW-0349">Heme</keyword>
<dbReference type="GO" id="GO:0020037">
    <property type="term" value="F:heme binding"/>
    <property type="evidence" value="ECO:0007669"/>
    <property type="project" value="InterPro"/>
</dbReference>
<sequence length="557" mass="62941">MAPGVFTIGVSLIIALLIRPVFLLTQNYLRVRNLGFPVVISPFGRRNAFWLIVQRSLAPIFIRLSSIGGPFSIFNFIHYSANTSFFHSRYFLHKWYGPVFFIVSPGATQLLIADAPTADEVQTRRKDFVKNEAMYGPLNVYGRNVVTQNGEGWARHRRITTPPFNERNSSLVWKESLLQANDMLKSWVAMSDSGVYTVANDSMTLALNVLMAAGFGKRFEFGGSTKGEQNEDAMASYRAALGMVLKNLTKAIITSKLMKFPAWAIPKQWLEMKNALDEVGTFMHKLVEDERAGVNEKSPERDNLMSALLRASDNEAMGKGKIGLSDDEIVGNLFIYNVAGHDTTSNTIAYVVTLLSTDTSVQEWLREEIRSVLGEEEDVEKWDYEKDFPRLKRCLALMYETLRLYGPVFYLPRYTAESYQTLSIQGKEVIIPPRVHVFVNSATLHTLTSYWGADSAEWRPSRWLDENEEFLQPPPGMFNPWTHGPRVCPGKKFGQVEFVAVIARLLKNGKVRPKLNANEKIEDAIVRINEVILDSALDVTLNMNHPEKAPVVWETVA</sequence>
<reference evidence="4 5" key="1">
    <citation type="submission" date="2016-04" db="EMBL/GenBank/DDBJ databases">
        <title>A degradative enzymes factory behind the ericoid mycorrhizal symbiosis.</title>
        <authorList>
            <consortium name="DOE Joint Genome Institute"/>
            <person name="Martino E."/>
            <person name="Morin E."/>
            <person name="Grelet G."/>
            <person name="Kuo A."/>
            <person name="Kohler A."/>
            <person name="Daghino S."/>
            <person name="Barry K."/>
            <person name="Choi C."/>
            <person name="Cichocki N."/>
            <person name="Clum A."/>
            <person name="Copeland A."/>
            <person name="Hainaut M."/>
            <person name="Haridas S."/>
            <person name="Labutti K."/>
            <person name="Lindquist E."/>
            <person name="Lipzen A."/>
            <person name="Khouja H.-R."/>
            <person name="Murat C."/>
            <person name="Ohm R."/>
            <person name="Olson A."/>
            <person name="Spatafora J."/>
            <person name="Veneault-Fourrey C."/>
            <person name="Henrissat B."/>
            <person name="Grigoriev I."/>
            <person name="Martin F."/>
            <person name="Perotto S."/>
        </authorList>
    </citation>
    <scope>NUCLEOTIDE SEQUENCE [LARGE SCALE GENOMIC DNA]</scope>
    <source>
        <strain evidence="4 5">F</strain>
    </source>
</reference>
<comment type="similarity">
    <text evidence="1">Belongs to the cytochrome P450 family.</text>
</comment>
<feature type="transmembrane region" description="Helical" evidence="3">
    <location>
        <begin position="6"/>
        <end position="24"/>
    </location>
</feature>
<keyword evidence="3" id="KW-0812">Transmembrane</keyword>
<comment type="cofactor">
    <cofactor evidence="2">
        <name>heme</name>
        <dbReference type="ChEBI" id="CHEBI:30413"/>
    </cofactor>
</comment>
<gene>
    <name evidence="4" type="ORF">L207DRAFT_500744</name>
</gene>
<keyword evidence="2" id="KW-0479">Metal-binding</keyword>
<proteinExistence type="inferred from homology"/>
<keyword evidence="3" id="KW-1133">Transmembrane helix</keyword>
<dbReference type="GO" id="GO:0005506">
    <property type="term" value="F:iron ion binding"/>
    <property type="evidence" value="ECO:0007669"/>
    <property type="project" value="InterPro"/>
</dbReference>
<evidence type="ECO:0000313" key="5">
    <source>
        <dbReference type="Proteomes" id="UP000235786"/>
    </source>
</evidence>
<accession>A0A2J6QZK9</accession>
<dbReference type="Pfam" id="PF00067">
    <property type="entry name" value="p450"/>
    <property type="match status" value="1"/>
</dbReference>